<dbReference type="GO" id="GO:0008811">
    <property type="term" value="F:chloramphenicol O-acetyltransferase activity"/>
    <property type="evidence" value="ECO:0007669"/>
    <property type="project" value="InterPro"/>
</dbReference>
<dbReference type="InterPro" id="IPR001707">
    <property type="entry name" value="Cmp_AcTrfase"/>
</dbReference>
<name>A0A0B3SHF2_9RHOB</name>
<dbReference type="OrthoDB" id="9801766at2"/>
<dbReference type="Proteomes" id="UP000030960">
    <property type="component" value="Unassembled WGS sequence"/>
</dbReference>
<dbReference type="RefSeq" id="WP_043146826.1">
    <property type="nucleotide sequence ID" value="NZ_JSUQ01000034.1"/>
</dbReference>
<dbReference type="Pfam" id="PF00302">
    <property type="entry name" value="CAT"/>
    <property type="match status" value="1"/>
</dbReference>
<evidence type="ECO:0000313" key="1">
    <source>
        <dbReference type="EMBL" id="KHQ49984.1"/>
    </source>
</evidence>
<gene>
    <name evidence="1" type="ORF">OA50_05505</name>
</gene>
<dbReference type="SUPFAM" id="SSF52777">
    <property type="entry name" value="CoA-dependent acyltransferases"/>
    <property type="match status" value="1"/>
</dbReference>
<dbReference type="InterPro" id="IPR023213">
    <property type="entry name" value="CAT-like_dom_sf"/>
</dbReference>
<dbReference type="Gene3D" id="3.30.559.10">
    <property type="entry name" value="Chloramphenicol acetyltransferase-like domain"/>
    <property type="match status" value="1"/>
</dbReference>
<comment type="caution">
    <text evidence="1">The sequence shown here is derived from an EMBL/GenBank/DDBJ whole genome shotgun (WGS) entry which is preliminary data.</text>
</comment>
<reference evidence="1 2" key="1">
    <citation type="submission" date="2014-10" db="EMBL/GenBank/DDBJ databases">
        <title>Genome sequence of Ponticoccus sp. strain UMTAT08 isolated from clonal culture of toxic dinoflagellate Alexandrium tamiyavanichii.</title>
        <authorList>
            <person name="Gan H.Y."/>
            <person name="Muhd D.-D."/>
            <person name="Mohd Noor M.E."/>
            <person name="Yeong Y.S."/>
            <person name="Usup G."/>
        </authorList>
    </citation>
    <scope>NUCLEOTIDE SEQUENCE [LARGE SCALE GENOMIC DNA]</scope>
    <source>
        <strain evidence="1 2">UMTAT08</strain>
    </source>
</reference>
<dbReference type="AlphaFoldDB" id="A0A0B3SHF2"/>
<dbReference type="SMART" id="SM01059">
    <property type="entry name" value="CAT"/>
    <property type="match status" value="1"/>
</dbReference>
<dbReference type="EMBL" id="JSUQ01000034">
    <property type="protein sequence ID" value="KHQ49984.1"/>
    <property type="molecule type" value="Genomic_DNA"/>
</dbReference>
<evidence type="ECO:0000313" key="2">
    <source>
        <dbReference type="Proteomes" id="UP000030960"/>
    </source>
</evidence>
<dbReference type="PANTHER" id="PTHR38474:SF1">
    <property type="entry name" value="SLR0299 PROTEIN"/>
    <property type="match status" value="1"/>
</dbReference>
<accession>A0A0B3SHF2</accession>
<sequence>MAEHPVDLETWPRTPQFRWFRSFEKPHYAVTVRMDATHLMKVRKAAGHSLFRASLHAIGCGLHGVPELNMRFRGDSVVRHDRVMLSTPVPRPDGGFNFSYVPFDPDFARFDAGAEAAIEEARNRATLAGNAEGMDGVAYMSCLPWLDFTALDNALPHADDCIPRVAWGKIVPEGTGWRMAMGIQVHHALVDGEHLGGFFEGVQTALDAG</sequence>
<dbReference type="PANTHER" id="PTHR38474">
    <property type="entry name" value="SLR0299 PROTEIN"/>
    <property type="match status" value="1"/>
</dbReference>
<organism evidence="1 2">
    <name type="scientific">Mameliella alba</name>
    <dbReference type="NCBI Taxonomy" id="561184"/>
    <lineage>
        <taxon>Bacteria</taxon>
        <taxon>Pseudomonadati</taxon>
        <taxon>Pseudomonadota</taxon>
        <taxon>Alphaproteobacteria</taxon>
        <taxon>Rhodobacterales</taxon>
        <taxon>Roseobacteraceae</taxon>
        <taxon>Mameliella</taxon>
    </lineage>
</organism>
<keyword evidence="2" id="KW-1185">Reference proteome</keyword>
<proteinExistence type="predicted"/>
<keyword evidence="1" id="KW-0808">Transferase</keyword>
<protein>
    <submittedName>
        <fullName evidence="1">Chloramphenicol acetyltransferase</fullName>
    </submittedName>
</protein>